<comment type="caution">
    <text evidence="1">The sequence shown here is derived from an EMBL/GenBank/DDBJ whole genome shotgun (WGS) entry which is preliminary data.</text>
</comment>
<keyword evidence="2" id="KW-1185">Reference proteome</keyword>
<reference evidence="1 2" key="1">
    <citation type="journal article" date="2019" name="Commun. Biol.">
        <title>The bagworm genome reveals a unique fibroin gene that provides high tensile strength.</title>
        <authorList>
            <person name="Kono N."/>
            <person name="Nakamura H."/>
            <person name="Ohtoshi R."/>
            <person name="Tomita M."/>
            <person name="Numata K."/>
            <person name="Arakawa K."/>
        </authorList>
    </citation>
    <scope>NUCLEOTIDE SEQUENCE [LARGE SCALE GENOMIC DNA]</scope>
</reference>
<evidence type="ECO:0000313" key="2">
    <source>
        <dbReference type="Proteomes" id="UP000299102"/>
    </source>
</evidence>
<organism evidence="1 2">
    <name type="scientific">Eumeta variegata</name>
    <name type="common">Bagworm moth</name>
    <name type="synonym">Eumeta japonica</name>
    <dbReference type="NCBI Taxonomy" id="151549"/>
    <lineage>
        <taxon>Eukaryota</taxon>
        <taxon>Metazoa</taxon>
        <taxon>Ecdysozoa</taxon>
        <taxon>Arthropoda</taxon>
        <taxon>Hexapoda</taxon>
        <taxon>Insecta</taxon>
        <taxon>Pterygota</taxon>
        <taxon>Neoptera</taxon>
        <taxon>Endopterygota</taxon>
        <taxon>Lepidoptera</taxon>
        <taxon>Glossata</taxon>
        <taxon>Ditrysia</taxon>
        <taxon>Tineoidea</taxon>
        <taxon>Psychidae</taxon>
        <taxon>Oiketicinae</taxon>
        <taxon>Eumeta</taxon>
    </lineage>
</organism>
<sequence length="99" mass="10463">MSRVSVDLPADAGAGDVAVFDCRPTAFKRRYTVSVVIVGIKNGTAVGIVSERGRDRIEDATEIGVTGTASLVGTRNEGIRFISRTEDGFAGGSLWPFNT</sequence>
<evidence type="ECO:0000313" key="1">
    <source>
        <dbReference type="EMBL" id="GBP91540.1"/>
    </source>
</evidence>
<protein>
    <submittedName>
        <fullName evidence="1">Uncharacterized protein</fullName>
    </submittedName>
</protein>
<dbReference type="AlphaFoldDB" id="A0A4C1ZU65"/>
<dbReference type="Proteomes" id="UP000299102">
    <property type="component" value="Unassembled WGS sequence"/>
</dbReference>
<accession>A0A4C1ZU65</accession>
<dbReference type="EMBL" id="BGZK01002179">
    <property type="protein sequence ID" value="GBP91540.1"/>
    <property type="molecule type" value="Genomic_DNA"/>
</dbReference>
<name>A0A4C1ZU65_EUMVA</name>
<gene>
    <name evidence="1" type="ORF">EVAR_67137_1</name>
</gene>
<proteinExistence type="predicted"/>